<evidence type="ECO:0000256" key="1">
    <source>
        <dbReference type="SAM" id="Phobius"/>
    </source>
</evidence>
<feature type="transmembrane region" description="Helical" evidence="1">
    <location>
        <begin position="58"/>
        <end position="76"/>
    </location>
</feature>
<keyword evidence="1" id="KW-0812">Transmembrane</keyword>
<reference evidence="2" key="1">
    <citation type="submission" date="2020-10" db="EMBL/GenBank/DDBJ databases">
        <authorList>
            <person name="Gilroy R."/>
        </authorList>
    </citation>
    <scope>NUCLEOTIDE SEQUENCE</scope>
    <source>
        <strain evidence="2">CHK184-25365</strain>
    </source>
</reference>
<keyword evidence="1" id="KW-0472">Membrane</keyword>
<feature type="transmembrane region" description="Helical" evidence="1">
    <location>
        <begin position="209"/>
        <end position="231"/>
    </location>
</feature>
<gene>
    <name evidence="2" type="ORF">IAB36_00130</name>
</gene>
<feature type="transmembrane region" description="Helical" evidence="1">
    <location>
        <begin position="165"/>
        <end position="189"/>
    </location>
</feature>
<dbReference type="Proteomes" id="UP000886749">
    <property type="component" value="Unassembled WGS sequence"/>
</dbReference>
<feature type="transmembrane region" description="Helical" evidence="1">
    <location>
        <begin position="120"/>
        <end position="140"/>
    </location>
</feature>
<reference evidence="2" key="2">
    <citation type="journal article" date="2021" name="PeerJ">
        <title>Extensive microbial diversity within the chicken gut microbiome revealed by metagenomics and culture.</title>
        <authorList>
            <person name="Gilroy R."/>
            <person name="Ravi A."/>
            <person name="Getino M."/>
            <person name="Pursley I."/>
            <person name="Horton D.L."/>
            <person name="Alikhan N.F."/>
            <person name="Baker D."/>
            <person name="Gharbi K."/>
            <person name="Hall N."/>
            <person name="Watson M."/>
            <person name="Adriaenssens E.M."/>
            <person name="Foster-Nyarko E."/>
            <person name="Jarju S."/>
            <person name="Secka A."/>
            <person name="Antonio M."/>
            <person name="Oren A."/>
            <person name="Chaudhuri R.R."/>
            <person name="La Ragione R."/>
            <person name="Hildebrand F."/>
            <person name="Pallen M.J."/>
        </authorList>
    </citation>
    <scope>NUCLEOTIDE SEQUENCE</scope>
    <source>
        <strain evidence="2">CHK184-25365</strain>
    </source>
</reference>
<feature type="transmembrane region" description="Helical" evidence="1">
    <location>
        <begin position="238"/>
        <end position="260"/>
    </location>
</feature>
<evidence type="ECO:0000313" key="3">
    <source>
        <dbReference type="Proteomes" id="UP000886749"/>
    </source>
</evidence>
<feature type="transmembrane region" description="Helical" evidence="1">
    <location>
        <begin position="280"/>
        <end position="300"/>
    </location>
</feature>
<dbReference type="EMBL" id="DVGY01000004">
    <property type="protein sequence ID" value="HIR40224.1"/>
    <property type="molecule type" value="Genomic_DNA"/>
</dbReference>
<protein>
    <submittedName>
        <fullName evidence="2">HPP family protein</fullName>
    </submittedName>
</protein>
<sequence>MAHRQLWCNLVTLGVVILMVLAAELSGEREILFPEVTAIAVGLFLAPKQSWVVSKPRLFFLITFCAWAGLAISLWMPGPQWGKLCAAFLLCQLVLAYSGTGFAPLISAGVLPVMLGTQSVIYPLSAMALTGLLVLLRLVLEKGSLKEKQSFTPLPRPNQADWLRLLARCGIGVVCILAAVNLNAPFAVAPPILVAFTEFSRPGNQARQTPIRTAGLIFCCALAGAVSRYFLTMELGLWLTLSAGVAGMIMLGLLKAFRLYLPPAGALTLLAMLIPETAVIWYPLEVLAGICIFLGCSTLMNRREYRKTKS</sequence>
<name>A0A9D1AJD6_9FIRM</name>
<proteinExistence type="predicted"/>
<evidence type="ECO:0000313" key="2">
    <source>
        <dbReference type="EMBL" id="HIR40224.1"/>
    </source>
</evidence>
<accession>A0A9D1AJD6</accession>
<dbReference type="AlphaFoldDB" id="A0A9D1AJD6"/>
<organism evidence="2 3">
    <name type="scientific">Candidatus Egerieicola pullicola</name>
    <dbReference type="NCBI Taxonomy" id="2840775"/>
    <lineage>
        <taxon>Bacteria</taxon>
        <taxon>Bacillati</taxon>
        <taxon>Bacillota</taxon>
        <taxon>Clostridia</taxon>
        <taxon>Eubacteriales</taxon>
        <taxon>Oscillospiraceae</taxon>
        <taxon>Oscillospiraceae incertae sedis</taxon>
        <taxon>Candidatus Egerieicola</taxon>
    </lineage>
</organism>
<feature type="transmembrane region" description="Helical" evidence="1">
    <location>
        <begin position="88"/>
        <end position="114"/>
    </location>
</feature>
<keyword evidence="1" id="KW-1133">Transmembrane helix</keyword>
<comment type="caution">
    <text evidence="2">The sequence shown here is derived from an EMBL/GenBank/DDBJ whole genome shotgun (WGS) entry which is preliminary data.</text>
</comment>